<evidence type="ECO:0000313" key="1">
    <source>
        <dbReference type="EMBL" id="KAF5816166.1"/>
    </source>
</evidence>
<protein>
    <submittedName>
        <fullName evidence="2">Uncharacterized protein</fullName>
    </submittedName>
</protein>
<organism evidence="2 3">
    <name type="scientific">Helianthus annuus</name>
    <name type="common">Common sunflower</name>
    <dbReference type="NCBI Taxonomy" id="4232"/>
    <lineage>
        <taxon>Eukaryota</taxon>
        <taxon>Viridiplantae</taxon>
        <taxon>Streptophyta</taxon>
        <taxon>Embryophyta</taxon>
        <taxon>Tracheophyta</taxon>
        <taxon>Spermatophyta</taxon>
        <taxon>Magnoliopsida</taxon>
        <taxon>eudicotyledons</taxon>
        <taxon>Gunneridae</taxon>
        <taxon>Pentapetalae</taxon>
        <taxon>asterids</taxon>
        <taxon>campanulids</taxon>
        <taxon>Asterales</taxon>
        <taxon>Asteraceae</taxon>
        <taxon>Asteroideae</taxon>
        <taxon>Heliantheae alliance</taxon>
        <taxon>Heliantheae</taxon>
        <taxon>Helianthus</taxon>
    </lineage>
</organism>
<gene>
    <name evidence="2" type="ORF">HannXRQ_Chr03g0086971</name>
    <name evidence="1" type="ORF">HanXRQr2_Chr03g0131341</name>
</gene>
<dbReference type="EMBL" id="CM007892">
    <property type="protein sequence ID" value="OTG32460.1"/>
    <property type="molecule type" value="Genomic_DNA"/>
</dbReference>
<name>A0A251VA18_HELAN</name>
<dbReference type="InParanoid" id="A0A251VA18"/>
<sequence>MLALHLHQRLKSLHNPLLITLSNPPSGPGFHSSEQPMADWGFNTGIESCHHHRRSTIYSALTDSHLRKKTTLLVKVVKALF</sequence>
<reference evidence="1" key="3">
    <citation type="submission" date="2020-06" db="EMBL/GenBank/DDBJ databases">
        <title>Helianthus annuus Genome sequencing and assembly Release 2.</title>
        <authorList>
            <person name="Gouzy J."/>
            <person name="Langlade N."/>
            <person name="Munos S."/>
        </authorList>
    </citation>
    <scope>NUCLEOTIDE SEQUENCE</scope>
    <source>
        <tissue evidence="1">Leaves</tissue>
    </source>
</reference>
<proteinExistence type="predicted"/>
<dbReference type="Proteomes" id="UP000215914">
    <property type="component" value="Chromosome 3"/>
</dbReference>
<evidence type="ECO:0000313" key="2">
    <source>
        <dbReference type="EMBL" id="OTG32460.1"/>
    </source>
</evidence>
<dbReference type="Gramene" id="mRNA:HanXRQr2_Chr03g0131341">
    <property type="protein sequence ID" value="mRNA:HanXRQr2_Chr03g0131341"/>
    <property type="gene ID" value="HanXRQr2_Chr03g0131341"/>
</dbReference>
<reference evidence="1 3" key="1">
    <citation type="journal article" date="2017" name="Nature">
        <title>The sunflower genome provides insights into oil metabolism, flowering and Asterid evolution.</title>
        <authorList>
            <person name="Badouin H."/>
            <person name="Gouzy J."/>
            <person name="Grassa C.J."/>
            <person name="Murat F."/>
            <person name="Staton S.E."/>
            <person name="Cottret L."/>
            <person name="Lelandais-Briere C."/>
            <person name="Owens G.L."/>
            <person name="Carrere S."/>
            <person name="Mayjonade B."/>
            <person name="Legrand L."/>
            <person name="Gill N."/>
            <person name="Kane N.C."/>
            <person name="Bowers J.E."/>
            <person name="Hubner S."/>
            <person name="Bellec A."/>
            <person name="Berard A."/>
            <person name="Berges H."/>
            <person name="Blanchet N."/>
            <person name="Boniface M.C."/>
            <person name="Brunel D."/>
            <person name="Catrice O."/>
            <person name="Chaidir N."/>
            <person name="Claudel C."/>
            <person name="Donnadieu C."/>
            <person name="Faraut T."/>
            <person name="Fievet G."/>
            <person name="Helmstetter N."/>
            <person name="King M."/>
            <person name="Knapp S.J."/>
            <person name="Lai Z."/>
            <person name="Le Paslier M.C."/>
            <person name="Lippi Y."/>
            <person name="Lorenzon L."/>
            <person name="Mandel J.R."/>
            <person name="Marage G."/>
            <person name="Marchand G."/>
            <person name="Marquand E."/>
            <person name="Bret-Mestries E."/>
            <person name="Morien E."/>
            <person name="Nambeesan S."/>
            <person name="Nguyen T."/>
            <person name="Pegot-Espagnet P."/>
            <person name="Pouilly N."/>
            <person name="Raftis F."/>
            <person name="Sallet E."/>
            <person name="Schiex T."/>
            <person name="Thomas J."/>
            <person name="Vandecasteele C."/>
            <person name="Vares D."/>
            <person name="Vear F."/>
            <person name="Vautrin S."/>
            <person name="Crespi M."/>
            <person name="Mangin B."/>
            <person name="Burke J.M."/>
            <person name="Salse J."/>
            <person name="Munos S."/>
            <person name="Vincourt P."/>
            <person name="Rieseberg L.H."/>
            <person name="Langlade N.B."/>
        </authorList>
    </citation>
    <scope>NUCLEOTIDE SEQUENCE [LARGE SCALE GENOMIC DNA]</scope>
    <source>
        <strain evidence="3">cv. SF193</strain>
        <tissue evidence="1">Leaves</tissue>
    </source>
</reference>
<dbReference type="EMBL" id="MNCJ02000318">
    <property type="protein sequence ID" value="KAF5816166.1"/>
    <property type="molecule type" value="Genomic_DNA"/>
</dbReference>
<accession>A0A251VA18</accession>
<keyword evidence="3" id="KW-1185">Reference proteome</keyword>
<dbReference type="AlphaFoldDB" id="A0A251VA18"/>
<reference evidence="2" key="2">
    <citation type="submission" date="2017-02" db="EMBL/GenBank/DDBJ databases">
        <title>Sunflower complete genome.</title>
        <authorList>
            <person name="Langlade N."/>
            <person name="Munos S."/>
        </authorList>
    </citation>
    <scope>NUCLEOTIDE SEQUENCE [LARGE SCALE GENOMIC DNA]</scope>
    <source>
        <tissue evidence="2">Leaves</tissue>
    </source>
</reference>
<evidence type="ECO:0000313" key="3">
    <source>
        <dbReference type="Proteomes" id="UP000215914"/>
    </source>
</evidence>